<evidence type="ECO:0000256" key="1">
    <source>
        <dbReference type="SAM" id="MobiDB-lite"/>
    </source>
</evidence>
<proteinExistence type="predicted"/>
<dbReference type="InterPro" id="IPR032675">
    <property type="entry name" value="LRR_dom_sf"/>
</dbReference>
<feature type="domain" description="WW" evidence="2">
    <location>
        <begin position="342"/>
        <end position="374"/>
    </location>
</feature>
<dbReference type="InterPro" id="IPR036020">
    <property type="entry name" value="WW_dom_sf"/>
</dbReference>
<evidence type="ECO:0000313" key="3">
    <source>
        <dbReference type="EMBL" id="CAJ1377113.1"/>
    </source>
</evidence>
<reference evidence="3" key="1">
    <citation type="submission" date="2023-08" db="EMBL/GenBank/DDBJ databases">
        <authorList>
            <person name="Chen Y."/>
            <person name="Shah S."/>
            <person name="Dougan E. K."/>
            <person name="Thang M."/>
            <person name="Chan C."/>
        </authorList>
    </citation>
    <scope>NUCLEOTIDE SEQUENCE</scope>
</reference>
<organism evidence="3 4">
    <name type="scientific">Effrenium voratum</name>
    <dbReference type="NCBI Taxonomy" id="2562239"/>
    <lineage>
        <taxon>Eukaryota</taxon>
        <taxon>Sar</taxon>
        <taxon>Alveolata</taxon>
        <taxon>Dinophyceae</taxon>
        <taxon>Suessiales</taxon>
        <taxon>Symbiodiniaceae</taxon>
        <taxon>Effrenium</taxon>
    </lineage>
</organism>
<dbReference type="EMBL" id="CAUJNA010000445">
    <property type="protein sequence ID" value="CAJ1377113.1"/>
    <property type="molecule type" value="Genomic_DNA"/>
</dbReference>
<sequence length="374" mass="40707">MLSDLQSRMTDQLNLNGNPVIQDLDLSQNKLSLEQFESLFISLGVASAKVVRFRLFGCATLDDQVMLLLADYMRGLTPDTAPAEMHLSDCAISSDGFQSLMSAIDETELYPLVRHPGEGWPLYLRLENNYISQAAIQERVDAGMMQMFTKQEPAKRAPKGGAKVNLLTGPGYICRQRDAPSRPEEVSAPQPVNGWNSVGLKRPLSHTVAEVPASADRVSRPVSNMPAKPKAVPASADRPVSRPVSNIPAKPKAVPASADRPVSRPVSNMPAKTKAVPASADRPVSRPVSTMPSKPKAVPASGDRPASGPVSVTQPEARPAPRLRGSVSRVTRSRTPAPRAASDLPHPWEEHWSQEHNLTYYWNPETSVALWEKP</sequence>
<dbReference type="Pfam" id="PF00397">
    <property type="entry name" value="WW"/>
    <property type="match status" value="1"/>
</dbReference>
<feature type="region of interest" description="Disordered" evidence="1">
    <location>
        <begin position="174"/>
        <end position="199"/>
    </location>
</feature>
<feature type="compositionally biased region" description="Low complexity" evidence="1">
    <location>
        <begin position="326"/>
        <end position="335"/>
    </location>
</feature>
<feature type="compositionally biased region" description="Basic and acidic residues" evidence="1">
    <location>
        <begin position="175"/>
        <end position="185"/>
    </location>
</feature>
<evidence type="ECO:0000259" key="2">
    <source>
        <dbReference type="PROSITE" id="PS50020"/>
    </source>
</evidence>
<dbReference type="Gene3D" id="3.80.10.10">
    <property type="entry name" value="Ribonuclease Inhibitor"/>
    <property type="match status" value="1"/>
</dbReference>
<dbReference type="SUPFAM" id="SSF52047">
    <property type="entry name" value="RNI-like"/>
    <property type="match status" value="1"/>
</dbReference>
<dbReference type="PROSITE" id="PS50020">
    <property type="entry name" value="WW_DOMAIN_2"/>
    <property type="match status" value="1"/>
</dbReference>
<dbReference type="AlphaFoldDB" id="A0AA36MR69"/>
<accession>A0AA36MR69</accession>
<evidence type="ECO:0000313" key="4">
    <source>
        <dbReference type="Proteomes" id="UP001178507"/>
    </source>
</evidence>
<name>A0AA36MR69_9DINO</name>
<gene>
    <name evidence="3" type="ORF">EVOR1521_LOCUS6003</name>
</gene>
<dbReference type="Gene3D" id="2.20.70.10">
    <property type="match status" value="1"/>
</dbReference>
<protein>
    <recommendedName>
        <fullName evidence="2">WW domain-containing protein</fullName>
    </recommendedName>
</protein>
<feature type="region of interest" description="Disordered" evidence="1">
    <location>
        <begin position="211"/>
        <end position="347"/>
    </location>
</feature>
<keyword evidence="4" id="KW-1185">Reference proteome</keyword>
<dbReference type="InterPro" id="IPR001202">
    <property type="entry name" value="WW_dom"/>
</dbReference>
<comment type="caution">
    <text evidence="3">The sequence shown here is derived from an EMBL/GenBank/DDBJ whole genome shotgun (WGS) entry which is preliminary data.</text>
</comment>
<dbReference type="Proteomes" id="UP001178507">
    <property type="component" value="Unassembled WGS sequence"/>
</dbReference>
<dbReference type="CDD" id="cd00201">
    <property type="entry name" value="WW"/>
    <property type="match status" value="1"/>
</dbReference>
<dbReference type="SUPFAM" id="SSF51045">
    <property type="entry name" value="WW domain"/>
    <property type="match status" value="1"/>
</dbReference>